<name>A0A9P8RQB6_9PEZI</name>
<accession>A0A9P8RQB6</accession>
<keyword evidence="2" id="KW-1185">Reference proteome</keyword>
<proteinExistence type="predicted"/>
<dbReference type="AlphaFoldDB" id="A0A9P8RQB6"/>
<evidence type="ECO:0000313" key="2">
    <source>
        <dbReference type="Proteomes" id="UP000758603"/>
    </source>
</evidence>
<sequence length="422" mass="47780">MVIVTLEKAAQACPFHKLPIETRIVILSFAGTHGAVAACSCACSCLLEAVQADESTITYGIIIDTLPDDPDIVKAAYTTESIAKIIKSSDDLRECMDICRQYIGNSAVEAVAKIVGREIIDDIEYGYINGPSVYNYDRVLSSNETRRVNLILYHRELWNILFSRNLSTTTVKTDEPLAKQFFKLYSPWDIKALRYLSFFLNSIVVLGIRDTIVELYSWNPFVQDLTEWQNLLARTEDAEEKNALLCRAEEFAILEDWYKYSMHTGQLADYVRTTELTQNILSAAARRPLQEVAEALALEGWQQNKLRCSFKTAFFAPPRVSVKLHAWLEEEYDNSETFKEEEPVDMNVEKSNITVTGDSALAPNWLLLRDDSHESDVAPNTELPFERLLGNILLDGERWVSQKGGISLTGYISPTSRHGRRI</sequence>
<dbReference type="RefSeq" id="XP_045954349.1">
    <property type="nucleotide sequence ID" value="XM_046100678.1"/>
</dbReference>
<dbReference type="GeneID" id="70129570"/>
<evidence type="ECO:0000313" key="1">
    <source>
        <dbReference type="EMBL" id="KAH6647837.1"/>
    </source>
</evidence>
<dbReference type="Proteomes" id="UP000758603">
    <property type="component" value="Unassembled WGS sequence"/>
</dbReference>
<dbReference type="EMBL" id="JAGPXC010000008">
    <property type="protein sequence ID" value="KAH6647837.1"/>
    <property type="molecule type" value="Genomic_DNA"/>
</dbReference>
<organism evidence="1 2">
    <name type="scientific">Truncatella angustata</name>
    <dbReference type="NCBI Taxonomy" id="152316"/>
    <lineage>
        <taxon>Eukaryota</taxon>
        <taxon>Fungi</taxon>
        <taxon>Dikarya</taxon>
        <taxon>Ascomycota</taxon>
        <taxon>Pezizomycotina</taxon>
        <taxon>Sordariomycetes</taxon>
        <taxon>Xylariomycetidae</taxon>
        <taxon>Amphisphaeriales</taxon>
        <taxon>Sporocadaceae</taxon>
        <taxon>Truncatella</taxon>
    </lineage>
</organism>
<reference evidence="1" key="1">
    <citation type="journal article" date="2021" name="Nat. Commun.">
        <title>Genetic determinants of endophytism in the Arabidopsis root mycobiome.</title>
        <authorList>
            <person name="Mesny F."/>
            <person name="Miyauchi S."/>
            <person name="Thiergart T."/>
            <person name="Pickel B."/>
            <person name="Atanasova L."/>
            <person name="Karlsson M."/>
            <person name="Huettel B."/>
            <person name="Barry K.W."/>
            <person name="Haridas S."/>
            <person name="Chen C."/>
            <person name="Bauer D."/>
            <person name="Andreopoulos W."/>
            <person name="Pangilinan J."/>
            <person name="LaButti K."/>
            <person name="Riley R."/>
            <person name="Lipzen A."/>
            <person name="Clum A."/>
            <person name="Drula E."/>
            <person name="Henrissat B."/>
            <person name="Kohler A."/>
            <person name="Grigoriev I.V."/>
            <person name="Martin F.M."/>
            <person name="Hacquard S."/>
        </authorList>
    </citation>
    <scope>NUCLEOTIDE SEQUENCE</scope>
    <source>
        <strain evidence="1">MPI-SDFR-AT-0073</strain>
    </source>
</reference>
<protein>
    <submittedName>
        <fullName evidence="1">Uncharacterized protein</fullName>
    </submittedName>
</protein>
<comment type="caution">
    <text evidence="1">The sequence shown here is derived from an EMBL/GenBank/DDBJ whole genome shotgun (WGS) entry which is preliminary data.</text>
</comment>
<gene>
    <name evidence="1" type="ORF">BKA67DRAFT_539676</name>
</gene>